<evidence type="ECO:0000256" key="1">
    <source>
        <dbReference type="SAM" id="SignalP"/>
    </source>
</evidence>
<reference evidence="2 3" key="1">
    <citation type="submission" date="2019-03" db="EMBL/GenBank/DDBJ databases">
        <title>Draft Genome Sequence of Duganella callidus sp. nov., a Novel Duganella Species Isolated from Cultivated Soil.</title>
        <authorList>
            <person name="Raths R."/>
            <person name="Peta V."/>
            <person name="Bucking H."/>
        </authorList>
    </citation>
    <scope>NUCLEOTIDE SEQUENCE [LARGE SCALE GENOMIC DNA]</scope>
    <source>
        <strain evidence="2 3">DN04</strain>
    </source>
</reference>
<comment type="caution">
    <text evidence="2">The sequence shown here is derived from an EMBL/GenBank/DDBJ whole genome shotgun (WGS) entry which is preliminary data.</text>
</comment>
<dbReference type="Proteomes" id="UP000297729">
    <property type="component" value="Unassembled WGS sequence"/>
</dbReference>
<evidence type="ECO:0000313" key="3">
    <source>
        <dbReference type="Proteomes" id="UP000297729"/>
    </source>
</evidence>
<sequence>MNTTRSTRLLLLLASGAVSLSSAQAANLVQIDGQHATFFYDADFWGLGAASVQGDAITLQVRPDFAVAASVRTGTTTANQLQQAFDFASPGVVAVAKSGYNLQTLVGSSLSGNYALAAGGSQVNVTLSGSLLLGEMDHGVFVPQSGFTGYTTEADFTSSGAARSAPFNALMYTGNILPYVSTLGVESYLSTYVRQVGSGTSALSLDTVAYQFATVAIPEPHTYALLLGGLSLMRWARKRNF</sequence>
<feature type="signal peptide" evidence="1">
    <location>
        <begin position="1"/>
        <end position="25"/>
    </location>
</feature>
<keyword evidence="3" id="KW-1185">Reference proteome</keyword>
<feature type="chain" id="PRO_5021393959" description="PEP-CTERM sorting domain-containing protein" evidence="1">
    <location>
        <begin position="26"/>
        <end position="241"/>
    </location>
</feature>
<dbReference type="OrthoDB" id="8775525at2"/>
<keyword evidence="1" id="KW-0732">Signal</keyword>
<organism evidence="2 3">
    <name type="scientific">Duganella callida</name>
    <dbReference type="NCBI Taxonomy" id="2561932"/>
    <lineage>
        <taxon>Bacteria</taxon>
        <taxon>Pseudomonadati</taxon>
        <taxon>Pseudomonadota</taxon>
        <taxon>Betaproteobacteria</taxon>
        <taxon>Burkholderiales</taxon>
        <taxon>Oxalobacteraceae</taxon>
        <taxon>Telluria group</taxon>
        <taxon>Duganella</taxon>
    </lineage>
</organism>
<name>A0A4Y9S4M3_9BURK</name>
<dbReference type="RefSeq" id="WP_135204769.1">
    <property type="nucleotide sequence ID" value="NZ_SPVG01000264.1"/>
</dbReference>
<gene>
    <name evidence="2" type="ORF">E4L98_27725</name>
</gene>
<proteinExistence type="predicted"/>
<evidence type="ECO:0008006" key="4">
    <source>
        <dbReference type="Google" id="ProtNLM"/>
    </source>
</evidence>
<evidence type="ECO:0000313" key="2">
    <source>
        <dbReference type="EMBL" id="TFW14805.1"/>
    </source>
</evidence>
<protein>
    <recommendedName>
        <fullName evidence="4">PEP-CTERM sorting domain-containing protein</fullName>
    </recommendedName>
</protein>
<accession>A0A4Y9S4M3</accession>
<dbReference type="EMBL" id="SPVG01000264">
    <property type="protein sequence ID" value="TFW14805.1"/>
    <property type="molecule type" value="Genomic_DNA"/>
</dbReference>
<dbReference type="AlphaFoldDB" id="A0A4Y9S4M3"/>